<keyword evidence="3" id="KW-0731">Sigma factor</keyword>
<evidence type="ECO:0000256" key="2">
    <source>
        <dbReference type="ARBA" id="ARBA00023015"/>
    </source>
</evidence>
<keyword evidence="9" id="KW-1185">Reference proteome</keyword>
<dbReference type="InterPro" id="IPR013249">
    <property type="entry name" value="RNA_pol_sigma70_r4_t2"/>
</dbReference>
<dbReference type="InterPro" id="IPR036388">
    <property type="entry name" value="WH-like_DNA-bd_sf"/>
</dbReference>
<keyword evidence="4" id="KW-0238">DNA-binding</keyword>
<protein>
    <submittedName>
        <fullName evidence="8">RNA polymerase subunit sigma-70</fullName>
    </submittedName>
</protein>
<organism evidence="8 9">
    <name type="scientific">Sphingobacterium hungaricum</name>
    <dbReference type="NCBI Taxonomy" id="2082723"/>
    <lineage>
        <taxon>Bacteria</taxon>
        <taxon>Pseudomonadati</taxon>
        <taxon>Bacteroidota</taxon>
        <taxon>Sphingobacteriia</taxon>
        <taxon>Sphingobacteriales</taxon>
        <taxon>Sphingobacteriaceae</taxon>
        <taxon>Sphingobacterium</taxon>
    </lineage>
</organism>
<feature type="domain" description="RNA polymerase sigma-70 region 2" evidence="6">
    <location>
        <begin position="32"/>
        <end position="97"/>
    </location>
</feature>
<dbReference type="InterPro" id="IPR039425">
    <property type="entry name" value="RNA_pol_sigma-70-like"/>
</dbReference>
<name>A0A928V2S4_9SPHI</name>
<dbReference type="PANTHER" id="PTHR43133">
    <property type="entry name" value="RNA POLYMERASE ECF-TYPE SIGMA FACTO"/>
    <property type="match status" value="1"/>
</dbReference>
<dbReference type="SUPFAM" id="SSF88946">
    <property type="entry name" value="Sigma2 domain of RNA polymerase sigma factors"/>
    <property type="match status" value="1"/>
</dbReference>
<dbReference type="EMBL" id="PRDK01000010">
    <property type="protein sequence ID" value="MBE8715487.1"/>
    <property type="molecule type" value="Genomic_DNA"/>
</dbReference>
<gene>
    <name evidence="8" type="ORF">C4F49_17580</name>
</gene>
<dbReference type="InterPro" id="IPR007627">
    <property type="entry name" value="RNA_pol_sigma70_r2"/>
</dbReference>
<dbReference type="Proteomes" id="UP000616201">
    <property type="component" value="Unassembled WGS sequence"/>
</dbReference>
<feature type="domain" description="RNA polymerase sigma factor 70 region 4 type 2" evidence="7">
    <location>
        <begin position="129"/>
        <end position="180"/>
    </location>
</feature>
<dbReference type="InterPro" id="IPR014284">
    <property type="entry name" value="RNA_pol_sigma-70_dom"/>
</dbReference>
<dbReference type="GO" id="GO:0006352">
    <property type="term" value="P:DNA-templated transcription initiation"/>
    <property type="evidence" value="ECO:0007669"/>
    <property type="project" value="InterPro"/>
</dbReference>
<accession>A0A928V2S4</accession>
<dbReference type="PANTHER" id="PTHR43133:SF8">
    <property type="entry name" value="RNA POLYMERASE SIGMA FACTOR HI_1459-RELATED"/>
    <property type="match status" value="1"/>
</dbReference>
<comment type="caution">
    <text evidence="8">The sequence shown here is derived from an EMBL/GenBank/DDBJ whole genome shotgun (WGS) entry which is preliminary data.</text>
</comment>
<evidence type="ECO:0000256" key="4">
    <source>
        <dbReference type="ARBA" id="ARBA00023125"/>
    </source>
</evidence>
<dbReference type="NCBIfam" id="TIGR02937">
    <property type="entry name" value="sigma70-ECF"/>
    <property type="match status" value="1"/>
</dbReference>
<dbReference type="Pfam" id="PF08281">
    <property type="entry name" value="Sigma70_r4_2"/>
    <property type="match status" value="1"/>
</dbReference>
<dbReference type="InterPro" id="IPR013324">
    <property type="entry name" value="RNA_pol_sigma_r3/r4-like"/>
</dbReference>
<dbReference type="Gene3D" id="1.10.1740.10">
    <property type="match status" value="1"/>
</dbReference>
<reference evidence="8" key="1">
    <citation type="submission" date="2018-02" db="EMBL/GenBank/DDBJ databases">
        <authorList>
            <person name="Vasarhelyi B.M."/>
            <person name="Deshmukh S."/>
            <person name="Balint B."/>
            <person name="Kukolya J."/>
        </authorList>
    </citation>
    <scope>NUCLEOTIDE SEQUENCE</scope>
    <source>
        <strain evidence="8">KB22</strain>
    </source>
</reference>
<evidence type="ECO:0000256" key="3">
    <source>
        <dbReference type="ARBA" id="ARBA00023082"/>
    </source>
</evidence>
<proteinExistence type="inferred from homology"/>
<evidence type="ECO:0000313" key="9">
    <source>
        <dbReference type="Proteomes" id="UP000616201"/>
    </source>
</evidence>
<keyword evidence="2" id="KW-0805">Transcription regulation</keyword>
<evidence type="ECO:0000259" key="7">
    <source>
        <dbReference type="Pfam" id="PF08281"/>
    </source>
</evidence>
<dbReference type="Pfam" id="PF04542">
    <property type="entry name" value="Sigma70_r2"/>
    <property type="match status" value="1"/>
</dbReference>
<dbReference type="SUPFAM" id="SSF88659">
    <property type="entry name" value="Sigma3 and sigma4 domains of RNA polymerase sigma factors"/>
    <property type="match status" value="1"/>
</dbReference>
<dbReference type="RefSeq" id="WP_196935076.1">
    <property type="nucleotide sequence ID" value="NZ_MU158698.1"/>
</dbReference>
<dbReference type="GO" id="GO:0003677">
    <property type="term" value="F:DNA binding"/>
    <property type="evidence" value="ECO:0007669"/>
    <property type="project" value="UniProtKB-KW"/>
</dbReference>
<evidence type="ECO:0000256" key="5">
    <source>
        <dbReference type="ARBA" id="ARBA00023163"/>
    </source>
</evidence>
<evidence type="ECO:0000313" key="8">
    <source>
        <dbReference type="EMBL" id="MBE8715487.1"/>
    </source>
</evidence>
<dbReference type="AlphaFoldDB" id="A0A928V2S4"/>
<dbReference type="InterPro" id="IPR013325">
    <property type="entry name" value="RNA_pol_sigma_r2"/>
</dbReference>
<sequence length="191" mass="22831">MTKSNPKYASLTDENLLANYRENDDLVYLGELYQRHSEMVYYVCLRYFQDSENSKDAVMQIFEELMRKVNKQEINDFPRWLYVVAKNFCLMQLRSKKNISTTSLDEFVKFPYDLHPSENSEEKEEQLTAMEQCLDKLPEKQKASIDLFFLQEKCYQDISIQTGYSMKEVKSFIQNGKRNLKICMEKQDEQR</sequence>
<dbReference type="GO" id="GO:0016987">
    <property type="term" value="F:sigma factor activity"/>
    <property type="evidence" value="ECO:0007669"/>
    <property type="project" value="UniProtKB-KW"/>
</dbReference>
<keyword evidence="5" id="KW-0804">Transcription</keyword>
<comment type="similarity">
    <text evidence="1">Belongs to the sigma-70 factor family. ECF subfamily.</text>
</comment>
<evidence type="ECO:0000256" key="1">
    <source>
        <dbReference type="ARBA" id="ARBA00010641"/>
    </source>
</evidence>
<dbReference type="Gene3D" id="1.10.10.10">
    <property type="entry name" value="Winged helix-like DNA-binding domain superfamily/Winged helix DNA-binding domain"/>
    <property type="match status" value="1"/>
</dbReference>
<evidence type="ECO:0000259" key="6">
    <source>
        <dbReference type="Pfam" id="PF04542"/>
    </source>
</evidence>